<sequence>MDTDTNDLFDTNIYNAEPQDIIQISNDNMATNTSAMSDRNISLDISNSPAAFFIPAILNKKKNKAKTSSVSPFFSQKPLIIKCSKNQIYMLIAEWIVLDTLPYSIVSSNSFATMLRYLNANINLPSCETVKSMIQSAFAIMQRDVKTLLEQIS</sequence>
<evidence type="ECO:0000313" key="1">
    <source>
        <dbReference type="EMBL" id="CAG8848371.1"/>
    </source>
</evidence>
<dbReference type="SUPFAM" id="SSF140996">
    <property type="entry name" value="Hermes dimerisation domain"/>
    <property type="match status" value="1"/>
</dbReference>
<feature type="non-terminal residue" evidence="1">
    <location>
        <position position="153"/>
    </location>
</feature>
<keyword evidence="2" id="KW-1185">Reference proteome</keyword>
<reference evidence="1 2" key="1">
    <citation type="submission" date="2021-06" db="EMBL/GenBank/DDBJ databases">
        <authorList>
            <person name="Kallberg Y."/>
            <person name="Tangrot J."/>
            <person name="Rosling A."/>
        </authorList>
    </citation>
    <scope>NUCLEOTIDE SEQUENCE [LARGE SCALE GENOMIC DNA]</scope>
    <source>
        <strain evidence="1 2">120-4 pot B 10/14</strain>
    </source>
</reference>
<protein>
    <submittedName>
        <fullName evidence="1">25401_t:CDS:1</fullName>
    </submittedName>
</protein>
<dbReference type="EMBL" id="CAJVQB010091686">
    <property type="protein sequence ID" value="CAG8848371.1"/>
    <property type="molecule type" value="Genomic_DNA"/>
</dbReference>
<comment type="caution">
    <text evidence="1">The sequence shown here is derived from an EMBL/GenBank/DDBJ whole genome shotgun (WGS) entry which is preliminary data.</text>
</comment>
<evidence type="ECO:0000313" key="2">
    <source>
        <dbReference type="Proteomes" id="UP000789901"/>
    </source>
</evidence>
<proteinExistence type="predicted"/>
<organism evidence="1 2">
    <name type="scientific">Gigaspora margarita</name>
    <dbReference type="NCBI Taxonomy" id="4874"/>
    <lineage>
        <taxon>Eukaryota</taxon>
        <taxon>Fungi</taxon>
        <taxon>Fungi incertae sedis</taxon>
        <taxon>Mucoromycota</taxon>
        <taxon>Glomeromycotina</taxon>
        <taxon>Glomeromycetes</taxon>
        <taxon>Diversisporales</taxon>
        <taxon>Gigasporaceae</taxon>
        <taxon>Gigaspora</taxon>
    </lineage>
</organism>
<gene>
    <name evidence="1" type="ORF">GMARGA_LOCUS39147</name>
</gene>
<name>A0ABN7X641_GIGMA</name>
<dbReference type="Proteomes" id="UP000789901">
    <property type="component" value="Unassembled WGS sequence"/>
</dbReference>
<accession>A0ABN7X641</accession>